<gene>
    <name evidence="2" type="ORF">HZA61_06470</name>
</gene>
<evidence type="ECO:0000313" key="3">
    <source>
        <dbReference type="Proteomes" id="UP000696931"/>
    </source>
</evidence>
<proteinExistence type="predicted"/>
<keyword evidence="1" id="KW-0732">Signal</keyword>
<dbReference type="EMBL" id="JACRIW010000042">
    <property type="protein sequence ID" value="MBI5169113.1"/>
    <property type="molecule type" value="Genomic_DNA"/>
</dbReference>
<evidence type="ECO:0000313" key="2">
    <source>
        <dbReference type="EMBL" id="MBI5169113.1"/>
    </source>
</evidence>
<reference evidence="2" key="1">
    <citation type="submission" date="2020-07" db="EMBL/GenBank/DDBJ databases">
        <title>Huge and variable diversity of episymbiotic CPR bacteria and DPANN archaea in groundwater ecosystems.</title>
        <authorList>
            <person name="He C.Y."/>
            <person name="Keren R."/>
            <person name="Whittaker M."/>
            <person name="Farag I.F."/>
            <person name="Doudna J."/>
            <person name="Cate J.H.D."/>
            <person name="Banfield J.F."/>
        </authorList>
    </citation>
    <scope>NUCLEOTIDE SEQUENCE</scope>
    <source>
        <strain evidence="2">NC_groundwater_1813_Pr3_B-0.1um_71_17</strain>
    </source>
</reference>
<feature type="chain" id="PRO_5037871981" evidence="1">
    <location>
        <begin position="24"/>
        <end position="587"/>
    </location>
</feature>
<accession>A0A933SC82</accession>
<feature type="signal peptide" evidence="1">
    <location>
        <begin position="1"/>
        <end position="23"/>
    </location>
</feature>
<dbReference type="AlphaFoldDB" id="A0A933SC82"/>
<comment type="caution">
    <text evidence="2">The sequence shown here is derived from an EMBL/GenBank/DDBJ whole genome shotgun (WGS) entry which is preliminary data.</text>
</comment>
<dbReference type="InterPro" id="IPR010281">
    <property type="entry name" value="DUF885"/>
</dbReference>
<evidence type="ECO:0000256" key="1">
    <source>
        <dbReference type="SAM" id="SignalP"/>
    </source>
</evidence>
<organism evidence="2 3">
    <name type="scientific">Eiseniibacteriota bacterium</name>
    <dbReference type="NCBI Taxonomy" id="2212470"/>
    <lineage>
        <taxon>Bacteria</taxon>
        <taxon>Candidatus Eiseniibacteriota</taxon>
    </lineage>
</organism>
<dbReference type="PANTHER" id="PTHR33361:SF2">
    <property type="entry name" value="DUF885 DOMAIN-CONTAINING PROTEIN"/>
    <property type="match status" value="1"/>
</dbReference>
<name>A0A933SC82_UNCEI</name>
<protein>
    <submittedName>
        <fullName evidence="2">DUF885 domain-containing protein</fullName>
    </submittedName>
</protein>
<dbReference type="Proteomes" id="UP000696931">
    <property type="component" value="Unassembled WGS sequence"/>
</dbReference>
<dbReference type="Pfam" id="PF05960">
    <property type="entry name" value="DUF885"/>
    <property type="match status" value="1"/>
</dbReference>
<sequence>MTPRSLFLAAALLAAVASLPSEAASPRAKRAASPTTAYSPGATLASLRFPGTPAFVAVAKDVIAQRFAIDPSGAANNGLFDDGARIPSFAPDTVAARIARLDRDLEALRAMPWRSWPVDRQVDWRWIVANAEEARLQLADERLFLHRPVAWLEPLANTFIALITYAPERADIRLKLARGIPAMVVEMRTVVQQPTARDVTTAKGVADGILAVLRSDPPSPVRDAAIGALTSYVNEAAALTGLRDYEVIGREHYEKRLRSALLLPWNGDQLLARANAELARTDSAMGAIKARISPNAEIPPAPVPTEAQRALASTLDQQRLLAIYDDITRTQREFLDTHDLVTVPASVGPIHARPTPAGMIPLTGDGGSMNPPPPVGRSNVGWWNVEHMDTSWTLERKAGRIAVAQGFRETGMGPYAAHEGVPGHHLQLSICRLNPNPIRWILQDNCLVEGWALYAEEVFWAAGGHGDSPLAQYRMLGSYRGRIRRVVYDVNIERGEWTLQQAADWKRGTEPGKSRVDEDVMRSIHWPAQLIAYFTGKSQLMDLRRDYQRKMGAAYSERAFHDAVLAEGSIPVALIRAKLLGEPVPAP</sequence>
<dbReference type="PANTHER" id="PTHR33361">
    <property type="entry name" value="GLR0591 PROTEIN"/>
    <property type="match status" value="1"/>
</dbReference>